<feature type="coiled-coil region" evidence="1">
    <location>
        <begin position="135"/>
        <end position="166"/>
    </location>
</feature>
<name>A0A8B8DKJ6_CRAVI</name>
<keyword evidence="3" id="KW-0472">Membrane</keyword>
<keyword evidence="1" id="KW-0175">Coiled coil</keyword>
<evidence type="ECO:0000313" key="5">
    <source>
        <dbReference type="RefSeq" id="XP_022328250.1"/>
    </source>
</evidence>
<feature type="compositionally biased region" description="Polar residues" evidence="2">
    <location>
        <begin position="329"/>
        <end position="363"/>
    </location>
</feature>
<dbReference type="Proteomes" id="UP000694844">
    <property type="component" value="Chromosome 3"/>
</dbReference>
<feature type="transmembrane region" description="Helical" evidence="3">
    <location>
        <begin position="302"/>
        <end position="320"/>
    </location>
</feature>
<proteinExistence type="predicted"/>
<feature type="coiled-coil region" evidence="1">
    <location>
        <begin position="256"/>
        <end position="287"/>
    </location>
</feature>
<dbReference type="RefSeq" id="XP_022328250.1">
    <property type="nucleotide sequence ID" value="XM_022472542.1"/>
</dbReference>
<evidence type="ECO:0000256" key="3">
    <source>
        <dbReference type="SAM" id="Phobius"/>
    </source>
</evidence>
<feature type="transmembrane region" description="Helical" evidence="3">
    <location>
        <begin position="21"/>
        <end position="40"/>
    </location>
</feature>
<gene>
    <name evidence="5" type="primary">LOC111127383</name>
</gene>
<sequence>MDYVEDKLKIGKTNNSRDLKMSVQLMLVSSLFMLLLLLLFNKEPGPEAVLKEENWQEVIENESVDTINKIEIQESPVIPGANMQEDIGYVMLREEIQKEIKKHNIDSVVRSDVQKYLQGEEQMVLTPELLEAMIASSMEKVMDKYHEQLEEKMDKLNEILQQKTEILPTKIDERLQRIEHFLLKDPGSTYDDWIQRMKTSITGHICKICKFYKTSLDRMKMKKHNIDSVLKSDVQKCQQGEAQGVLTPEQFEAMIASSMEMVMDRYNDQLQEKLEKNEEKIKQGKRDKYNDHLQKYALPPSILYGTLCILVFWNLCLNFYGRIGRRQLKNGNDESTQPTSGSERQPFSSSDQGNISHETSSDFVDTKSEERNYPCALM</sequence>
<evidence type="ECO:0000313" key="4">
    <source>
        <dbReference type="Proteomes" id="UP000694844"/>
    </source>
</evidence>
<dbReference type="GeneID" id="111127383"/>
<organism evidence="4 5">
    <name type="scientific">Crassostrea virginica</name>
    <name type="common">Eastern oyster</name>
    <dbReference type="NCBI Taxonomy" id="6565"/>
    <lineage>
        <taxon>Eukaryota</taxon>
        <taxon>Metazoa</taxon>
        <taxon>Spiralia</taxon>
        <taxon>Lophotrochozoa</taxon>
        <taxon>Mollusca</taxon>
        <taxon>Bivalvia</taxon>
        <taxon>Autobranchia</taxon>
        <taxon>Pteriomorphia</taxon>
        <taxon>Ostreida</taxon>
        <taxon>Ostreoidea</taxon>
        <taxon>Ostreidae</taxon>
        <taxon>Crassostrea</taxon>
    </lineage>
</organism>
<keyword evidence="3" id="KW-1133">Transmembrane helix</keyword>
<protein>
    <submittedName>
        <fullName evidence="5">Uncharacterized protein LOC111127383</fullName>
    </submittedName>
</protein>
<accession>A0A8B8DKJ6</accession>
<keyword evidence="4" id="KW-1185">Reference proteome</keyword>
<reference evidence="5" key="1">
    <citation type="submission" date="2025-08" db="UniProtKB">
        <authorList>
            <consortium name="RefSeq"/>
        </authorList>
    </citation>
    <scope>IDENTIFICATION</scope>
    <source>
        <tissue evidence="5">Whole sample</tissue>
    </source>
</reference>
<evidence type="ECO:0000256" key="2">
    <source>
        <dbReference type="SAM" id="MobiDB-lite"/>
    </source>
</evidence>
<evidence type="ECO:0000256" key="1">
    <source>
        <dbReference type="SAM" id="Coils"/>
    </source>
</evidence>
<keyword evidence="3" id="KW-0812">Transmembrane</keyword>
<feature type="region of interest" description="Disordered" evidence="2">
    <location>
        <begin position="328"/>
        <end position="378"/>
    </location>
</feature>
<dbReference type="KEGG" id="cvn:111127383"/>
<dbReference type="AlphaFoldDB" id="A0A8B8DKJ6"/>